<evidence type="ECO:0000256" key="10">
    <source>
        <dbReference type="ARBA" id="ARBA00023242"/>
    </source>
</evidence>
<protein>
    <recommendedName>
        <fullName evidence="13">C2H2-type domain-containing protein</fullName>
    </recommendedName>
</protein>
<dbReference type="Pfam" id="PF00096">
    <property type="entry name" value="zf-C2H2"/>
    <property type="match status" value="3"/>
</dbReference>
<dbReference type="GO" id="GO:0000981">
    <property type="term" value="F:DNA-binding transcription factor activity, RNA polymerase II-specific"/>
    <property type="evidence" value="ECO:0000318"/>
    <property type="project" value="GO_Central"/>
</dbReference>
<evidence type="ECO:0000313" key="14">
    <source>
        <dbReference type="Ensembl" id="ENSOANP00000049648.1"/>
    </source>
</evidence>
<dbReference type="FunFam" id="3.30.160.60:FF:000563">
    <property type="entry name" value="Krueppel-like factor 8"/>
    <property type="match status" value="1"/>
</dbReference>
<reference evidence="14 15" key="1">
    <citation type="journal article" date="2008" name="Nature">
        <title>Genome analysis of the platypus reveals unique signatures of evolution.</title>
        <authorList>
            <person name="Warren W.C."/>
            <person name="Hillier L.W."/>
            <person name="Marshall Graves J.A."/>
            <person name="Birney E."/>
            <person name="Ponting C.P."/>
            <person name="Grutzner F."/>
            <person name="Belov K."/>
            <person name="Miller W."/>
            <person name="Clarke L."/>
            <person name="Chinwalla A.T."/>
            <person name="Yang S.P."/>
            <person name="Heger A."/>
            <person name="Locke D.P."/>
            <person name="Miethke P."/>
            <person name="Waters P.D."/>
            <person name="Veyrunes F."/>
            <person name="Fulton L."/>
            <person name="Fulton B."/>
            <person name="Graves T."/>
            <person name="Wallis J."/>
            <person name="Puente X.S."/>
            <person name="Lopez-Otin C."/>
            <person name="Ordonez G.R."/>
            <person name="Eichler E.E."/>
            <person name="Chen L."/>
            <person name="Cheng Z."/>
            <person name="Deakin J.E."/>
            <person name="Alsop A."/>
            <person name="Thompson K."/>
            <person name="Kirby P."/>
            <person name="Papenfuss A.T."/>
            <person name="Wakefield M.J."/>
            <person name="Olender T."/>
            <person name="Lancet D."/>
            <person name="Huttley G.A."/>
            <person name="Smit A.F."/>
            <person name="Pask A."/>
            <person name="Temple-Smith P."/>
            <person name="Batzer M.A."/>
            <person name="Walker J.A."/>
            <person name="Konkel M.K."/>
            <person name="Harris R.S."/>
            <person name="Whittington C.M."/>
            <person name="Wong E.S."/>
            <person name="Gemmell N.J."/>
            <person name="Buschiazzo E."/>
            <person name="Vargas Jentzsch I.M."/>
            <person name="Merkel A."/>
            <person name="Schmitz J."/>
            <person name="Zemann A."/>
            <person name="Churakov G."/>
            <person name="Kriegs J.O."/>
            <person name="Brosius J."/>
            <person name="Murchison E.P."/>
            <person name="Sachidanandam R."/>
            <person name="Smith C."/>
            <person name="Hannon G.J."/>
            <person name="Tsend-Ayush E."/>
            <person name="McMillan D."/>
            <person name="Attenborough R."/>
            <person name="Rens W."/>
            <person name="Ferguson-Smith M."/>
            <person name="Lefevre C.M."/>
            <person name="Sharp J.A."/>
            <person name="Nicholas K.R."/>
            <person name="Ray D.A."/>
            <person name="Kube M."/>
            <person name="Reinhardt R."/>
            <person name="Pringle T.H."/>
            <person name="Taylor J."/>
            <person name="Jones R.C."/>
            <person name="Nixon B."/>
            <person name="Dacheux J.L."/>
            <person name="Niwa H."/>
            <person name="Sekita Y."/>
            <person name="Huang X."/>
            <person name="Stark A."/>
            <person name="Kheradpour P."/>
            <person name="Kellis M."/>
            <person name="Flicek P."/>
            <person name="Chen Y."/>
            <person name="Webber C."/>
            <person name="Hardison R."/>
            <person name="Nelson J."/>
            <person name="Hallsworth-Pepin K."/>
            <person name="Delehaunty K."/>
            <person name="Markovic C."/>
            <person name="Minx P."/>
            <person name="Feng Y."/>
            <person name="Kremitzki C."/>
            <person name="Mitreva M."/>
            <person name="Glasscock J."/>
            <person name="Wylie T."/>
            <person name="Wohldmann P."/>
            <person name="Thiru P."/>
            <person name="Nhan M.N."/>
            <person name="Pohl C.S."/>
            <person name="Smith S.M."/>
            <person name="Hou S."/>
            <person name="Nefedov M."/>
            <person name="de Jong P.J."/>
            <person name="Renfree M.B."/>
            <person name="Mardis E.R."/>
            <person name="Wilson R.K."/>
        </authorList>
    </citation>
    <scope>NUCLEOTIDE SEQUENCE [LARGE SCALE GENOMIC DNA]</scope>
    <source>
        <strain evidence="14 15">Glennie</strain>
    </source>
</reference>
<keyword evidence="5 11" id="KW-0863">Zinc-finger</keyword>
<evidence type="ECO:0000259" key="13">
    <source>
        <dbReference type="PROSITE" id="PS50157"/>
    </source>
</evidence>
<evidence type="ECO:0000256" key="6">
    <source>
        <dbReference type="ARBA" id="ARBA00022833"/>
    </source>
</evidence>
<evidence type="ECO:0000256" key="11">
    <source>
        <dbReference type="PROSITE-ProRule" id="PRU00042"/>
    </source>
</evidence>
<dbReference type="GO" id="GO:0008270">
    <property type="term" value="F:zinc ion binding"/>
    <property type="evidence" value="ECO:0007669"/>
    <property type="project" value="UniProtKB-KW"/>
</dbReference>
<feature type="region of interest" description="Disordered" evidence="12">
    <location>
        <begin position="1"/>
        <end position="221"/>
    </location>
</feature>
<feature type="compositionally biased region" description="Basic and acidic residues" evidence="12">
    <location>
        <begin position="1"/>
        <end position="11"/>
    </location>
</feature>
<evidence type="ECO:0000256" key="3">
    <source>
        <dbReference type="ARBA" id="ARBA00022723"/>
    </source>
</evidence>
<accession>A0A6I8P6Y9</accession>
<gene>
    <name evidence="14" type="primary">KLF8</name>
</gene>
<feature type="domain" description="C2H2-type" evidence="13">
    <location>
        <begin position="645"/>
        <end position="670"/>
    </location>
</feature>
<feature type="compositionally biased region" description="Basic and acidic residues" evidence="12">
    <location>
        <begin position="32"/>
        <end position="42"/>
    </location>
</feature>
<sequence>MGRRGGGDGENRRRRRRGEGGGGNGEKEEEGMERGGDGEKRRWEKRRRRKGWGEEEKEKGRRGGEETEEEAETAKGEGRRGGGCKPSRAEQGWAGQGRAGLGRAGRGGAGGSEPRTPPPPFPSLPLPSPPPASPSPRSAAPVPFKALRPDGTCHTLHTSPPRAPAHCLDAAFLPDPQQRRRQQEEEKEEEKEEEEEEEEEEEAAGGGLPPPRLPDGLRAPGLPVFEEGALRKEPGLGGGFFFPTPCITGLSFFNFGKAHPAPPRSDAAALCLPRPRGGPEGVRPPALPPPPAPAPPAPPPGGPPGGAPPVPGPEPGSMILPAEGMSAAHCRTSPPPDAWAASGPVQTKGPSGPAGKLKMTSASLLDEGSMETPVLLSDIKTEPPEELLASDCNLPQAEPVDLSLHKPKLSLQSSALLPASIRSSPMLVTPPIPSPVVSVSPSGLGSTSAIPAVLSPGSILASTQGSGGQQILHVIHTIPSVNLPSKMGNLQTIPVVVQSLPVVYTTMPSDGVTAAITVPLIGGDGKNAGSVKIDPNSMSPMEIHSDSEDSVAESTSASFQELQRESVVARMQRVESPDLKKRRIHQCDFAGCNKVYTKSSHLKAHRRIHTGEKPYKCTWEGCTWKFARSDELTRHFRKHTGIKPFRCSDCDRSFSRSDHLALHRRRHIMM</sequence>
<dbReference type="FunFam" id="3.30.160.60:FF:000018">
    <property type="entry name" value="Krueppel-like factor 15"/>
    <property type="match status" value="1"/>
</dbReference>
<feature type="compositionally biased region" description="Acidic residues" evidence="12">
    <location>
        <begin position="185"/>
        <end position="203"/>
    </location>
</feature>
<comment type="subcellular location">
    <subcellularLocation>
        <location evidence="1">Nucleus</location>
    </subcellularLocation>
</comment>
<feature type="compositionally biased region" description="Pro residues" evidence="12">
    <location>
        <begin position="285"/>
        <end position="314"/>
    </location>
</feature>
<dbReference type="PANTHER" id="PTHR23235">
    <property type="entry name" value="KRUEPPEL-LIKE TRANSCRIPTION FACTOR"/>
    <property type="match status" value="1"/>
</dbReference>
<dbReference type="Gene3D" id="3.30.160.60">
    <property type="entry name" value="Classic Zinc Finger"/>
    <property type="match status" value="3"/>
</dbReference>
<evidence type="ECO:0000256" key="8">
    <source>
        <dbReference type="ARBA" id="ARBA00023125"/>
    </source>
</evidence>
<feature type="compositionally biased region" description="Low complexity" evidence="12">
    <location>
        <begin position="135"/>
        <end position="144"/>
    </location>
</feature>
<proteinExistence type="predicted"/>
<dbReference type="PROSITE" id="PS50157">
    <property type="entry name" value="ZINC_FINGER_C2H2_2"/>
    <property type="match status" value="3"/>
</dbReference>
<keyword evidence="7" id="KW-0805">Transcription regulation</keyword>
<dbReference type="PRINTS" id="PR01217">
    <property type="entry name" value="PRICHEXTENSN"/>
</dbReference>
<dbReference type="SMART" id="SM00355">
    <property type="entry name" value="ZnF_C2H2"/>
    <property type="match status" value="3"/>
</dbReference>
<keyword evidence="9" id="KW-0804">Transcription</keyword>
<dbReference type="CDD" id="cd21440">
    <property type="entry name" value="KLF8_N"/>
    <property type="match status" value="1"/>
</dbReference>
<dbReference type="InterPro" id="IPR013087">
    <property type="entry name" value="Znf_C2H2_type"/>
</dbReference>
<evidence type="ECO:0000256" key="9">
    <source>
        <dbReference type="ARBA" id="ARBA00023163"/>
    </source>
</evidence>
<feature type="region of interest" description="Disordered" evidence="12">
    <location>
        <begin position="261"/>
        <end position="357"/>
    </location>
</feature>
<evidence type="ECO:0000256" key="1">
    <source>
        <dbReference type="ARBA" id="ARBA00004123"/>
    </source>
</evidence>
<dbReference type="GO" id="GO:0005634">
    <property type="term" value="C:nucleus"/>
    <property type="evidence" value="ECO:0007669"/>
    <property type="project" value="UniProtKB-SubCell"/>
</dbReference>
<dbReference type="GeneTree" id="ENSGT00940000161062"/>
<keyword evidence="6" id="KW-0862">Zinc</keyword>
<keyword evidence="4" id="KW-0677">Repeat</keyword>
<keyword evidence="8" id="KW-0238">DNA-binding</keyword>
<feature type="compositionally biased region" description="Gly residues" evidence="12">
    <location>
        <begin position="94"/>
        <end position="111"/>
    </location>
</feature>
<reference evidence="14" key="2">
    <citation type="submission" date="2025-08" db="UniProtKB">
        <authorList>
            <consortium name="Ensembl"/>
        </authorList>
    </citation>
    <scope>IDENTIFICATION</scope>
    <source>
        <strain evidence="14">Glennie</strain>
    </source>
</reference>
<dbReference type="Proteomes" id="UP000002279">
    <property type="component" value="Chromosome 6"/>
</dbReference>
<feature type="domain" description="C2H2-type" evidence="13">
    <location>
        <begin position="615"/>
        <end position="644"/>
    </location>
</feature>
<feature type="compositionally biased region" description="Basic and acidic residues" evidence="12">
    <location>
        <begin position="51"/>
        <end position="65"/>
    </location>
</feature>
<evidence type="ECO:0000256" key="7">
    <source>
        <dbReference type="ARBA" id="ARBA00023015"/>
    </source>
</evidence>
<keyword evidence="2" id="KW-0678">Repressor</keyword>
<dbReference type="InterPro" id="IPR036236">
    <property type="entry name" value="Znf_C2H2_sf"/>
</dbReference>
<keyword evidence="15" id="KW-1185">Reference proteome</keyword>
<dbReference type="PANTHER" id="PTHR23235:SF46">
    <property type="entry name" value="KRUEPPEL-LIKE FACTOR 8"/>
    <property type="match status" value="1"/>
</dbReference>
<dbReference type="AlphaFoldDB" id="A0A6I8P6Y9"/>
<keyword evidence="3" id="KW-0479">Metal-binding</keyword>
<dbReference type="SUPFAM" id="SSF57667">
    <property type="entry name" value="beta-beta-alpha zinc fingers"/>
    <property type="match status" value="2"/>
</dbReference>
<reference evidence="14" key="3">
    <citation type="submission" date="2025-09" db="UniProtKB">
        <authorList>
            <consortium name="Ensembl"/>
        </authorList>
    </citation>
    <scope>IDENTIFICATION</scope>
    <source>
        <strain evidence="14">Glennie</strain>
    </source>
</reference>
<feature type="compositionally biased region" description="Pro residues" evidence="12">
    <location>
        <begin position="115"/>
        <end position="134"/>
    </location>
</feature>
<dbReference type="FunFam" id="3.30.160.60:FF:000021">
    <property type="entry name" value="Basic krueppel-like factor 3"/>
    <property type="match status" value="1"/>
</dbReference>
<evidence type="ECO:0000256" key="2">
    <source>
        <dbReference type="ARBA" id="ARBA00022491"/>
    </source>
</evidence>
<keyword evidence="10" id="KW-0539">Nucleus</keyword>
<evidence type="ECO:0000256" key="4">
    <source>
        <dbReference type="ARBA" id="ARBA00022737"/>
    </source>
</evidence>
<name>A0A6I8P6Y9_ORNAN</name>
<evidence type="ECO:0000313" key="15">
    <source>
        <dbReference type="Proteomes" id="UP000002279"/>
    </source>
</evidence>
<dbReference type="Bgee" id="ENSOANG00000001989">
    <property type="expression patterns" value="Expressed in fibroblast and 8 other cell types or tissues"/>
</dbReference>
<dbReference type="GO" id="GO:0000978">
    <property type="term" value="F:RNA polymerase II cis-regulatory region sequence-specific DNA binding"/>
    <property type="evidence" value="ECO:0000318"/>
    <property type="project" value="GO_Central"/>
</dbReference>
<feature type="domain" description="C2H2-type" evidence="13">
    <location>
        <begin position="585"/>
        <end position="614"/>
    </location>
</feature>
<dbReference type="GO" id="GO:0006357">
    <property type="term" value="P:regulation of transcription by RNA polymerase II"/>
    <property type="evidence" value="ECO:0000318"/>
    <property type="project" value="GO_Central"/>
</dbReference>
<organism evidence="14 15">
    <name type="scientific">Ornithorhynchus anatinus</name>
    <name type="common">Duckbill platypus</name>
    <dbReference type="NCBI Taxonomy" id="9258"/>
    <lineage>
        <taxon>Eukaryota</taxon>
        <taxon>Metazoa</taxon>
        <taxon>Chordata</taxon>
        <taxon>Craniata</taxon>
        <taxon>Vertebrata</taxon>
        <taxon>Euteleostomi</taxon>
        <taxon>Mammalia</taxon>
        <taxon>Monotremata</taxon>
        <taxon>Ornithorhynchidae</taxon>
        <taxon>Ornithorhynchus</taxon>
    </lineage>
</organism>
<dbReference type="PROSITE" id="PS00028">
    <property type="entry name" value="ZINC_FINGER_C2H2_1"/>
    <property type="match status" value="3"/>
</dbReference>
<evidence type="ECO:0000256" key="5">
    <source>
        <dbReference type="ARBA" id="ARBA00022771"/>
    </source>
</evidence>
<dbReference type="InParanoid" id="A0A6I8P6Y9"/>
<dbReference type="Ensembl" id="ENSOANT00000075121.1">
    <property type="protein sequence ID" value="ENSOANP00000049648.1"/>
    <property type="gene ID" value="ENSOANG00000001989.3"/>
</dbReference>
<evidence type="ECO:0000256" key="12">
    <source>
        <dbReference type="SAM" id="MobiDB-lite"/>
    </source>
</evidence>